<dbReference type="InterPro" id="IPR011335">
    <property type="entry name" value="Restrct_endonuc-II-like"/>
</dbReference>
<sequence>MGKPVQQTESMTLAEFLRWDDGSDTRYELVNGELVAMNPPMAPHARLVAVIGVALERRLPRGCGVYAAGSAVLPGDNLNYRVPDLAVSCTPSREHWVEEPRLVVEILSRSTQKHDLTGKLAFYRSIPSVDEILLVRFDQRWCELWQRVGDNWSIKDHIGSAELPLRVTGSPIPLDEIYEPLGL</sequence>
<keyword evidence="2" id="KW-0540">Nuclease</keyword>
<organism evidence="2 3">
    <name type="scientific">Benzoatithermus flavus</name>
    <dbReference type="NCBI Taxonomy" id="3108223"/>
    <lineage>
        <taxon>Bacteria</taxon>
        <taxon>Pseudomonadati</taxon>
        <taxon>Pseudomonadota</taxon>
        <taxon>Alphaproteobacteria</taxon>
        <taxon>Geminicoccales</taxon>
        <taxon>Geminicoccaceae</taxon>
        <taxon>Benzoatithermus</taxon>
    </lineage>
</organism>
<keyword evidence="2" id="KW-0378">Hydrolase</keyword>
<dbReference type="InterPro" id="IPR012296">
    <property type="entry name" value="Nuclease_put_TT1808"/>
</dbReference>
<proteinExistence type="predicted"/>
<dbReference type="InterPro" id="IPR008538">
    <property type="entry name" value="Uma2"/>
</dbReference>
<dbReference type="PANTHER" id="PTHR36558:SF1">
    <property type="entry name" value="RESTRICTION ENDONUCLEASE DOMAIN-CONTAINING PROTEIN-RELATED"/>
    <property type="match status" value="1"/>
</dbReference>
<dbReference type="Gene3D" id="3.90.1570.10">
    <property type="entry name" value="tt1808, chain A"/>
    <property type="match status" value="1"/>
</dbReference>
<evidence type="ECO:0000313" key="2">
    <source>
        <dbReference type="EMBL" id="MEK0084770.1"/>
    </source>
</evidence>
<reference evidence="2 3" key="1">
    <citation type="submission" date="2024-01" db="EMBL/GenBank/DDBJ databases">
        <title>Multi-omics insights into the function and evolution of sodium benzoate biodegradation pathways in Benzoatithermus flavus gen. nov., sp. nov. from hot spring.</title>
        <authorList>
            <person name="Hu C.-J."/>
            <person name="Li W.-J."/>
        </authorList>
    </citation>
    <scope>NUCLEOTIDE SEQUENCE [LARGE SCALE GENOMIC DNA]</scope>
    <source>
        <strain evidence="2 3">SYSU G07066</strain>
    </source>
</reference>
<keyword evidence="2" id="KW-0255">Endonuclease</keyword>
<dbReference type="SUPFAM" id="SSF52980">
    <property type="entry name" value="Restriction endonuclease-like"/>
    <property type="match status" value="1"/>
</dbReference>
<protein>
    <submittedName>
        <fullName evidence="2">Uma2 family endonuclease</fullName>
    </submittedName>
</protein>
<name>A0ABU8XU93_9PROT</name>
<comment type="caution">
    <text evidence="2">The sequence shown here is derived from an EMBL/GenBank/DDBJ whole genome shotgun (WGS) entry which is preliminary data.</text>
</comment>
<dbReference type="PANTHER" id="PTHR36558">
    <property type="entry name" value="GLR1098 PROTEIN"/>
    <property type="match status" value="1"/>
</dbReference>
<dbReference type="Proteomes" id="UP001375743">
    <property type="component" value="Unassembled WGS sequence"/>
</dbReference>
<evidence type="ECO:0000313" key="3">
    <source>
        <dbReference type="Proteomes" id="UP001375743"/>
    </source>
</evidence>
<dbReference type="EMBL" id="JBBLZC010000018">
    <property type="protein sequence ID" value="MEK0084770.1"/>
    <property type="molecule type" value="Genomic_DNA"/>
</dbReference>
<accession>A0ABU8XU93</accession>
<dbReference type="CDD" id="cd06260">
    <property type="entry name" value="DUF820-like"/>
    <property type="match status" value="1"/>
</dbReference>
<dbReference type="RefSeq" id="WP_418160622.1">
    <property type="nucleotide sequence ID" value="NZ_JBBLZC010000018.1"/>
</dbReference>
<gene>
    <name evidence="2" type="ORF">U1T56_16580</name>
</gene>
<dbReference type="Pfam" id="PF05685">
    <property type="entry name" value="Uma2"/>
    <property type="match status" value="1"/>
</dbReference>
<keyword evidence="3" id="KW-1185">Reference proteome</keyword>
<dbReference type="GO" id="GO:0004519">
    <property type="term" value="F:endonuclease activity"/>
    <property type="evidence" value="ECO:0007669"/>
    <property type="project" value="UniProtKB-KW"/>
</dbReference>
<feature type="domain" description="Putative restriction endonuclease" evidence="1">
    <location>
        <begin position="14"/>
        <end position="156"/>
    </location>
</feature>
<evidence type="ECO:0000259" key="1">
    <source>
        <dbReference type="Pfam" id="PF05685"/>
    </source>
</evidence>